<organism evidence="2 3">
    <name type="scientific">Bacillus velezensis</name>
    <dbReference type="NCBI Taxonomy" id="492670"/>
    <lineage>
        <taxon>Bacteria</taxon>
        <taxon>Bacillati</taxon>
        <taxon>Bacillota</taxon>
        <taxon>Bacilli</taxon>
        <taxon>Bacillales</taxon>
        <taxon>Bacillaceae</taxon>
        <taxon>Bacillus</taxon>
        <taxon>Bacillus amyloliquefaciens group</taxon>
    </lineage>
</organism>
<name>A0A411A4T1_BACVE</name>
<evidence type="ECO:0000313" key="3">
    <source>
        <dbReference type="Proteomes" id="UP000587477"/>
    </source>
</evidence>
<dbReference type="InterPro" id="IPR041657">
    <property type="entry name" value="HTH_17"/>
</dbReference>
<feature type="domain" description="Helix-turn-helix" evidence="1">
    <location>
        <begin position="20"/>
        <end position="65"/>
    </location>
</feature>
<gene>
    <name evidence="2" type="ORF">BACVE_000452</name>
</gene>
<sequence length="74" mass="8567">MNQEELNQEQLEEIFKKVALDVQDIRKITGAGRDTAYALCKSGKFHAVRVGKNRIKVPTEGFKKWWYGEQQIAQ</sequence>
<dbReference type="Pfam" id="PF12728">
    <property type="entry name" value="HTH_17"/>
    <property type="match status" value="1"/>
</dbReference>
<dbReference type="EMBL" id="CP063687">
    <property type="protein sequence ID" value="QOY25524.1"/>
    <property type="molecule type" value="Genomic_DNA"/>
</dbReference>
<dbReference type="Proteomes" id="UP000587477">
    <property type="component" value="Chromosome"/>
</dbReference>
<dbReference type="RefSeq" id="WP_017417529.1">
    <property type="nucleotide sequence ID" value="NZ_BDDG01000003.1"/>
</dbReference>
<evidence type="ECO:0000259" key="1">
    <source>
        <dbReference type="Pfam" id="PF12728"/>
    </source>
</evidence>
<protein>
    <recommendedName>
        <fullName evidence="1">Helix-turn-helix domain-containing protein</fullName>
    </recommendedName>
</protein>
<dbReference type="AlphaFoldDB" id="A0A411A4T1"/>
<accession>A0A411A4T1</accession>
<proteinExistence type="predicted"/>
<reference evidence="3" key="1">
    <citation type="submission" date="2020-10" db="EMBL/GenBank/DDBJ databases">
        <title>Complete genome sequence of Bacillus velezensis NST6.</title>
        <authorList>
            <person name="Choi J."/>
        </authorList>
    </citation>
    <scope>NUCLEOTIDE SEQUENCE [LARGE SCALE GENOMIC DNA]</scope>
    <source>
        <strain evidence="3">NST6</strain>
    </source>
</reference>
<evidence type="ECO:0000313" key="2">
    <source>
        <dbReference type="EMBL" id="QOY25524.1"/>
    </source>
</evidence>